<evidence type="ECO:0000256" key="2">
    <source>
        <dbReference type="ARBA" id="ARBA00023043"/>
    </source>
</evidence>
<dbReference type="AlphaFoldDB" id="A0A2M9ZFK3"/>
<dbReference type="Proteomes" id="UP001580391">
    <property type="component" value="Unassembled WGS sequence"/>
</dbReference>
<evidence type="ECO:0000256" key="1">
    <source>
        <dbReference type="ARBA" id="ARBA00022737"/>
    </source>
</evidence>
<dbReference type="PANTHER" id="PTHR24178">
    <property type="entry name" value="MOLTING PROTEIN MLT-4"/>
    <property type="match status" value="1"/>
</dbReference>
<feature type="repeat" description="ANK" evidence="3">
    <location>
        <begin position="42"/>
        <end position="74"/>
    </location>
</feature>
<keyword evidence="1" id="KW-0677">Repeat</keyword>
<evidence type="ECO:0000313" key="6">
    <source>
        <dbReference type="Proteomes" id="UP000231912"/>
    </source>
</evidence>
<feature type="repeat" description="ANK" evidence="3">
    <location>
        <begin position="75"/>
        <end position="107"/>
    </location>
</feature>
<evidence type="ECO:0000313" key="4">
    <source>
        <dbReference type="EMBL" id="MFB5735163.1"/>
    </source>
</evidence>
<evidence type="ECO:0000256" key="3">
    <source>
        <dbReference type="PROSITE-ProRule" id="PRU00023"/>
    </source>
</evidence>
<feature type="repeat" description="ANK" evidence="3">
    <location>
        <begin position="213"/>
        <end position="245"/>
    </location>
</feature>
<keyword evidence="2 3" id="KW-0040">ANK repeat</keyword>
<dbReference type="PANTHER" id="PTHR24178:SF42">
    <property type="entry name" value="ANKYRIN REPEAT AND SOCS BOX PROTEIN 3"/>
    <property type="match status" value="1"/>
</dbReference>
<protein>
    <submittedName>
        <fullName evidence="4">Ankyrin repeat domain-containing protein</fullName>
    </submittedName>
</protein>
<dbReference type="InterPro" id="IPR002110">
    <property type="entry name" value="Ankyrin_rpt"/>
</dbReference>
<dbReference type="PROSITE" id="PS50297">
    <property type="entry name" value="ANK_REP_REGION"/>
    <property type="match status" value="4"/>
</dbReference>
<evidence type="ECO:0000313" key="7">
    <source>
        <dbReference type="Proteomes" id="UP001580391"/>
    </source>
</evidence>
<dbReference type="SMART" id="SM00248">
    <property type="entry name" value="ANK"/>
    <property type="match status" value="9"/>
</dbReference>
<name>A0A2M9ZFK3_9LEPT</name>
<accession>A0A2M9ZFK3</accession>
<feature type="repeat" description="ANK" evidence="3">
    <location>
        <begin position="144"/>
        <end position="176"/>
    </location>
</feature>
<dbReference type="PROSITE" id="PS50088">
    <property type="entry name" value="ANK_REPEAT"/>
    <property type="match status" value="5"/>
</dbReference>
<dbReference type="EMBL" id="JBHILJ010000001">
    <property type="protein sequence ID" value="MFB5735163.1"/>
    <property type="molecule type" value="Genomic_DNA"/>
</dbReference>
<gene>
    <name evidence="4" type="ORF">ACE5IX_01475</name>
    <name evidence="5" type="ORF">CH371_03315</name>
</gene>
<proteinExistence type="predicted"/>
<dbReference type="Gene3D" id="1.25.40.20">
    <property type="entry name" value="Ankyrin repeat-containing domain"/>
    <property type="match status" value="4"/>
</dbReference>
<keyword evidence="7" id="KW-1185">Reference proteome</keyword>
<organism evidence="5 6">
    <name type="scientific">Leptospira wolffii</name>
    <dbReference type="NCBI Taxonomy" id="409998"/>
    <lineage>
        <taxon>Bacteria</taxon>
        <taxon>Pseudomonadati</taxon>
        <taxon>Spirochaetota</taxon>
        <taxon>Spirochaetia</taxon>
        <taxon>Leptospirales</taxon>
        <taxon>Leptospiraceae</taxon>
        <taxon>Leptospira</taxon>
    </lineage>
</organism>
<sequence>MDWNDLFRAVKTGNNGTLRALLAEAATRDGFAEEFPELRDSYGCGLLYWAIKEGNREATTLLLEYGSDPNETSSRGETALLLALESENEELAKILLDYGSDPELRDMDGNTPLTRGVSSGKLEVVEILFDLPSHVPDIESRNGEGYSPLLLAVDLGHYEIAEYLVAKGADPKKKNSEGRSILHLTALHNDYEILDLFSENKEVRSLLEDRDQDGNTPLLLSALYDSVECLERLINLGADPLAKNLSGKTAKEEADRMKFHHTLKIIDKATITLLFRASSEGNLDIVEKILSNGYDAEVRDMLGRTPLLLAVKSGKAELVELLVKNGASPYSTDKEGNSPLALAEVSESPTMHQIFKPFLDSQEGKS</sequence>
<dbReference type="SUPFAM" id="SSF48403">
    <property type="entry name" value="Ankyrin repeat"/>
    <property type="match status" value="1"/>
</dbReference>
<reference evidence="5 6" key="1">
    <citation type="submission" date="2017-07" db="EMBL/GenBank/DDBJ databases">
        <title>Leptospira spp. isolated from tropical soils.</title>
        <authorList>
            <person name="Thibeaux R."/>
            <person name="Iraola G."/>
            <person name="Ferres I."/>
            <person name="Bierque E."/>
            <person name="Girault D."/>
            <person name="Soupe-Gilbert M.-E."/>
            <person name="Picardeau M."/>
            <person name="Goarant C."/>
        </authorList>
    </citation>
    <scope>NUCLEOTIDE SEQUENCE [LARGE SCALE GENOMIC DNA]</scope>
    <source>
        <strain evidence="5 6">FH2-C-A2</strain>
    </source>
</reference>
<evidence type="ECO:0000313" key="5">
    <source>
        <dbReference type="EMBL" id="PJZ67117.1"/>
    </source>
</evidence>
<dbReference type="Proteomes" id="UP000231912">
    <property type="component" value="Unassembled WGS sequence"/>
</dbReference>
<reference evidence="4 7" key="2">
    <citation type="submission" date="2024-09" db="EMBL/GenBank/DDBJ databases">
        <title>Taxonomic and Genotyping Characterization of Leptospira Strains isolated from Multiple Sources in Colombia highlights the importance of intermediate species.</title>
        <authorList>
            <person name="Torres Higuera L."/>
            <person name="Rojas Tapias D."/>
            <person name="Jimenez Velasquez S."/>
            <person name="Renjifo Ibanez C."/>
        </authorList>
    </citation>
    <scope>NUCLEOTIDE SEQUENCE [LARGE SCALE GENOMIC DNA]</scope>
    <source>
        <strain evidence="4 7">Lep080</strain>
    </source>
</reference>
<dbReference type="InterPro" id="IPR036770">
    <property type="entry name" value="Ankyrin_rpt-contain_sf"/>
</dbReference>
<dbReference type="EMBL" id="NPDT01000001">
    <property type="protein sequence ID" value="PJZ67117.1"/>
    <property type="molecule type" value="Genomic_DNA"/>
</dbReference>
<comment type="caution">
    <text evidence="5">The sequence shown here is derived from an EMBL/GenBank/DDBJ whole genome shotgun (WGS) entry which is preliminary data.</text>
</comment>
<feature type="repeat" description="ANK" evidence="3">
    <location>
        <begin position="302"/>
        <end position="334"/>
    </location>
</feature>
<dbReference type="Pfam" id="PF12796">
    <property type="entry name" value="Ank_2"/>
    <property type="match status" value="3"/>
</dbReference>
<dbReference type="RefSeq" id="WP_100758284.1">
    <property type="nucleotide sequence ID" value="NZ_JBHILI010000003.1"/>
</dbReference>